<reference evidence="1 2" key="1">
    <citation type="submission" date="2017-08" db="EMBL/GenBank/DDBJ databases">
        <authorList>
            <person name="de Groot N.N."/>
        </authorList>
    </citation>
    <scope>NUCLEOTIDE SEQUENCE [LARGE SCALE GENOMIC DNA]</scope>
    <source>
        <strain evidence="1 2">USBA 78</strain>
    </source>
</reference>
<dbReference type="AlphaFoldDB" id="A0A285TXF1"/>
<dbReference type="Proteomes" id="UP000219068">
    <property type="component" value="Unassembled WGS sequence"/>
</dbReference>
<proteinExistence type="predicted"/>
<dbReference type="RefSeq" id="WP_097053625.1">
    <property type="nucleotide sequence ID" value="NZ_OBMM01000009.1"/>
</dbReference>
<protein>
    <recommendedName>
        <fullName evidence="3">Plasmid replication protein</fullName>
    </recommendedName>
</protein>
<accession>A0A285TXF1</accession>
<evidence type="ECO:0000313" key="1">
    <source>
        <dbReference type="EMBL" id="SOC30508.1"/>
    </source>
</evidence>
<organism evidence="1 2">
    <name type="scientific">Thalassospira xiamenensis</name>
    <dbReference type="NCBI Taxonomy" id="220697"/>
    <lineage>
        <taxon>Bacteria</taxon>
        <taxon>Pseudomonadati</taxon>
        <taxon>Pseudomonadota</taxon>
        <taxon>Alphaproteobacteria</taxon>
        <taxon>Rhodospirillales</taxon>
        <taxon>Thalassospiraceae</taxon>
        <taxon>Thalassospira</taxon>
    </lineage>
</organism>
<dbReference type="EMBL" id="OBMM01000009">
    <property type="protein sequence ID" value="SOC30508.1"/>
    <property type="molecule type" value="Genomic_DNA"/>
</dbReference>
<sequence>MEQSATLTITKPQLQLSLWPVSDVSQTNMVALYDLAPRFVFDVRSEESKRKVIERTFEFGGKRYRITLKPTQMQNGSDVDDVKDRYLGEREGIVEEVIRRIASDRSRLTLHDGDKVRFVFSLNEVRKELKRVNHTFSLDEIREAITLLHEVRIRIEDVDGKKSPVLYAPAFPVVAMRKKADSPDMETYIQFNPLVADSIRALNFQQVSYERLMEIRDPVARWLVKRLHAQISVTGEAVQSMLATEIRRDSGMPEWKTTRNLLRRVSQSVQALESNGILERVEAEEHLVGQRKVDITFTMKVSDAFMEEVTASVKERARNHQTFHEITGGQDPKEGFVEIDRTTAFKLRADRMKSAEVIDLPLQAIAAG</sequence>
<name>A0A285TXF1_9PROT</name>
<evidence type="ECO:0008006" key="3">
    <source>
        <dbReference type="Google" id="ProtNLM"/>
    </source>
</evidence>
<evidence type="ECO:0000313" key="2">
    <source>
        <dbReference type="Proteomes" id="UP000219068"/>
    </source>
</evidence>
<gene>
    <name evidence="1" type="ORF">SAMN05428964_10967</name>
</gene>